<organism evidence="7 8">
    <name type="scientific">Salipaludibacillus neizhouensis</name>
    <dbReference type="NCBI Taxonomy" id="885475"/>
    <lineage>
        <taxon>Bacteria</taxon>
        <taxon>Bacillati</taxon>
        <taxon>Bacillota</taxon>
        <taxon>Bacilli</taxon>
        <taxon>Bacillales</taxon>
        <taxon>Bacillaceae</taxon>
    </lineage>
</organism>
<feature type="domain" description="Response regulatory" evidence="6">
    <location>
        <begin position="3"/>
        <end position="120"/>
    </location>
</feature>
<dbReference type="PANTHER" id="PTHR43280">
    <property type="entry name" value="ARAC-FAMILY TRANSCRIPTIONAL REGULATOR"/>
    <property type="match status" value="1"/>
</dbReference>
<dbReference type="Proteomes" id="UP000281498">
    <property type="component" value="Unassembled WGS sequence"/>
</dbReference>
<protein>
    <recommendedName>
        <fullName evidence="9">DNA-binding response regulator</fullName>
    </recommendedName>
</protein>
<dbReference type="PROSITE" id="PS00041">
    <property type="entry name" value="HTH_ARAC_FAMILY_1"/>
    <property type="match status" value="1"/>
</dbReference>
<feature type="domain" description="HTH araC/xylS-type" evidence="5">
    <location>
        <begin position="358"/>
        <end position="456"/>
    </location>
</feature>
<dbReference type="SUPFAM" id="SSF46689">
    <property type="entry name" value="Homeodomain-like"/>
    <property type="match status" value="2"/>
</dbReference>
<dbReference type="PRINTS" id="PR00032">
    <property type="entry name" value="HTHARAC"/>
</dbReference>
<feature type="modified residue" description="4-aspartylphosphate" evidence="4">
    <location>
        <position position="55"/>
    </location>
</feature>
<dbReference type="InterPro" id="IPR009057">
    <property type="entry name" value="Homeodomain-like_sf"/>
</dbReference>
<keyword evidence="2" id="KW-0238">DNA-binding</keyword>
<dbReference type="InterPro" id="IPR018062">
    <property type="entry name" value="HTH_AraC-typ_CS"/>
</dbReference>
<dbReference type="EMBL" id="PDOE01000002">
    <property type="protein sequence ID" value="RKL68119.1"/>
    <property type="molecule type" value="Genomic_DNA"/>
</dbReference>
<evidence type="ECO:0000313" key="8">
    <source>
        <dbReference type="Proteomes" id="UP000281498"/>
    </source>
</evidence>
<dbReference type="RefSeq" id="WP_110938459.1">
    <property type="nucleotide sequence ID" value="NZ_KZ614147.1"/>
</dbReference>
<dbReference type="PROSITE" id="PS50110">
    <property type="entry name" value="RESPONSE_REGULATORY"/>
    <property type="match status" value="1"/>
</dbReference>
<evidence type="ECO:0000313" key="7">
    <source>
        <dbReference type="EMBL" id="RKL68119.1"/>
    </source>
</evidence>
<evidence type="ECO:0000256" key="2">
    <source>
        <dbReference type="ARBA" id="ARBA00023125"/>
    </source>
</evidence>
<dbReference type="GO" id="GO:0003700">
    <property type="term" value="F:DNA-binding transcription factor activity"/>
    <property type="evidence" value="ECO:0007669"/>
    <property type="project" value="InterPro"/>
</dbReference>
<dbReference type="PANTHER" id="PTHR43280:SF2">
    <property type="entry name" value="HTH-TYPE TRANSCRIPTIONAL REGULATOR EXSA"/>
    <property type="match status" value="1"/>
</dbReference>
<comment type="caution">
    <text evidence="7">The sequence shown here is derived from an EMBL/GenBank/DDBJ whole genome shotgun (WGS) entry which is preliminary data.</text>
</comment>
<dbReference type="PROSITE" id="PS01124">
    <property type="entry name" value="HTH_ARAC_FAMILY_2"/>
    <property type="match status" value="1"/>
</dbReference>
<evidence type="ECO:0000259" key="5">
    <source>
        <dbReference type="PROSITE" id="PS01124"/>
    </source>
</evidence>
<dbReference type="GO" id="GO:0000160">
    <property type="term" value="P:phosphorelay signal transduction system"/>
    <property type="evidence" value="ECO:0007669"/>
    <property type="project" value="InterPro"/>
</dbReference>
<name>A0A3A9K7B4_9BACI</name>
<dbReference type="SUPFAM" id="SSF52172">
    <property type="entry name" value="CheY-like"/>
    <property type="match status" value="1"/>
</dbReference>
<dbReference type="SMART" id="SM00342">
    <property type="entry name" value="HTH_ARAC"/>
    <property type="match status" value="1"/>
</dbReference>
<sequence length="460" mass="53760">MIRVLLVEDDKLVRKNLIASFNWEAFDMEVIGDAKHGEQALDFLEKQEVDLIITDLAMPIMSGTELIRKVKELYSKVYIVVLSLHREFDYIQEAMRLGAIDYIAKVELDSDNMDKTLQRIQDRIKNDSNTISSIGINDQTGIRKGNILITDQDIDKYQRALYQLESIENLNIFGLNSMYFEGNLPIEEQLSALISPNEQVLLVEIVSDHLIKWEELDNFFRRYKDSILFYEVEKRGELNTFVLNYNDFLIQKSSEEAIKKQKEELISLRWCHSNELLTQTLEDLKALKLTKNKLYELILLTMHECRRIYADILEIDIFSPINLDTWVVLENWFKETKEEINKKLFHTSLSDDTTASVLMAIQIIEKKLNTSITANEISKDVNMSRSYFSTCFKHVIGNTFNEYVRIARIRKAKNYLLYTNEKVSIIAEKVGYVDVKYFSKVFKKSTGSLPSQFRRNKVRV</sequence>
<gene>
    <name evidence="7" type="ORF">CR203_06415</name>
</gene>
<dbReference type="Gene3D" id="1.10.10.60">
    <property type="entry name" value="Homeodomain-like"/>
    <property type="match status" value="2"/>
</dbReference>
<evidence type="ECO:0000256" key="4">
    <source>
        <dbReference type="PROSITE-ProRule" id="PRU00169"/>
    </source>
</evidence>
<dbReference type="InterPro" id="IPR018060">
    <property type="entry name" value="HTH_AraC"/>
</dbReference>
<dbReference type="GO" id="GO:0043565">
    <property type="term" value="F:sequence-specific DNA binding"/>
    <property type="evidence" value="ECO:0007669"/>
    <property type="project" value="InterPro"/>
</dbReference>
<dbReference type="Pfam" id="PF00072">
    <property type="entry name" value="Response_reg"/>
    <property type="match status" value="1"/>
</dbReference>
<keyword evidence="8" id="KW-1185">Reference proteome</keyword>
<evidence type="ECO:0000256" key="3">
    <source>
        <dbReference type="ARBA" id="ARBA00023163"/>
    </source>
</evidence>
<evidence type="ECO:0000256" key="1">
    <source>
        <dbReference type="ARBA" id="ARBA00023015"/>
    </source>
</evidence>
<evidence type="ECO:0000259" key="6">
    <source>
        <dbReference type="PROSITE" id="PS50110"/>
    </source>
</evidence>
<dbReference type="Pfam" id="PF12833">
    <property type="entry name" value="HTH_18"/>
    <property type="match status" value="1"/>
</dbReference>
<dbReference type="InterPro" id="IPR011006">
    <property type="entry name" value="CheY-like_superfamily"/>
</dbReference>
<evidence type="ECO:0008006" key="9">
    <source>
        <dbReference type="Google" id="ProtNLM"/>
    </source>
</evidence>
<dbReference type="OrthoDB" id="9788446at2"/>
<dbReference type="CDD" id="cd17536">
    <property type="entry name" value="REC_YesN-like"/>
    <property type="match status" value="1"/>
</dbReference>
<dbReference type="InterPro" id="IPR020449">
    <property type="entry name" value="Tscrpt_reg_AraC-type_HTH"/>
</dbReference>
<dbReference type="SMART" id="SM00448">
    <property type="entry name" value="REC"/>
    <property type="match status" value="1"/>
</dbReference>
<dbReference type="Gene3D" id="3.40.50.2300">
    <property type="match status" value="1"/>
</dbReference>
<dbReference type="InterPro" id="IPR001789">
    <property type="entry name" value="Sig_transdc_resp-reg_receiver"/>
</dbReference>
<accession>A0A3A9K7B4</accession>
<keyword evidence="1" id="KW-0805">Transcription regulation</keyword>
<keyword evidence="3" id="KW-0804">Transcription</keyword>
<reference evidence="7 8" key="1">
    <citation type="submission" date="2017-10" db="EMBL/GenBank/DDBJ databases">
        <title>Bacillus sp. nov., a halophilic bacterium isolated from a Keqin Lake.</title>
        <authorList>
            <person name="Wang H."/>
        </authorList>
    </citation>
    <scope>NUCLEOTIDE SEQUENCE [LARGE SCALE GENOMIC DNA]</scope>
    <source>
        <strain evidence="7 8">KCTC 13187</strain>
    </source>
</reference>
<keyword evidence="4" id="KW-0597">Phosphoprotein</keyword>
<proteinExistence type="predicted"/>
<dbReference type="AlphaFoldDB" id="A0A3A9K7B4"/>